<sequence length="401" mass="44347">MKITSVEIFDCEVNRRDPRMARFNPVMVRINTDAGISGIGEVGLAYGAGAKAGVGILRDLAPRIVGKDPMKSEAIWENLFRATFWGMGGGNVFYAGMSAIDIALWDIKGKVLNAPIYQLLGGKTNERLRAYASQLQFGWSDTFQMLTTPQQYADAARKAVAEGYTAIKVDPLQVDRNGGPPLDWEINQNYFGLLLTDQLRMGEERIAAMREAIGPDVDIIVEIHSLLGTNSAIQFARAIEKYNIFFYEEPVHPLNSDNMALVARSINIPVATGERSYTRWGYRELFEKQSVAVVQPDLCLCGGITEGKKICDYANIYDATVQIHVCGGPVSMAASLHMEAAIPNFIIHEHHTHGLKACIRELCTNDYQPVNGYYSIPDLPGLGQELNEDIVKDYLAYTITA</sequence>
<accession>A0A2Y9TW15</accession>
<dbReference type="Pfam" id="PF13378">
    <property type="entry name" value="MR_MLE_C"/>
    <property type="match status" value="1"/>
</dbReference>
<gene>
    <name evidence="3" type="ORF">HYN51_03460</name>
</gene>
<dbReference type="InterPro" id="IPR036849">
    <property type="entry name" value="Enolase-like_C_sf"/>
</dbReference>
<keyword evidence="4" id="KW-1185">Reference proteome</keyword>
<dbReference type="Pfam" id="PF02746">
    <property type="entry name" value="MR_MLE_N"/>
    <property type="match status" value="1"/>
</dbReference>
<organism evidence="3 4">
    <name type="scientific">Limnobaculum parvum</name>
    <dbReference type="NCBI Taxonomy" id="2172103"/>
    <lineage>
        <taxon>Bacteria</taxon>
        <taxon>Pseudomonadati</taxon>
        <taxon>Pseudomonadota</taxon>
        <taxon>Gammaproteobacteria</taxon>
        <taxon>Enterobacterales</taxon>
        <taxon>Budviciaceae</taxon>
        <taxon>Limnobaculum</taxon>
    </lineage>
</organism>
<dbReference type="PANTHER" id="PTHR48080">
    <property type="entry name" value="D-GALACTONATE DEHYDRATASE-RELATED"/>
    <property type="match status" value="1"/>
</dbReference>
<dbReference type="InterPro" id="IPR029017">
    <property type="entry name" value="Enolase-like_N"/>
</dbReference>
<reference evidence="3 4" key="1">
    <citation type="journal article" date="2019" name="Int. J. Syst. Evol. Microbiol.">
        <title>Limnobaculum parvum gen. nov., sp. nov., isolated from a freshwater lake.</title>
        <authorList>
            <person name="Baek C."/>
            <person name="Shin S.K."/>
            <person name="Yi H."/>
        </authorList>
    </citation>
    <scope>NUCLEOTIDE SEQUENCE [LARGE SCALE GENOMIC DNA]</scope>
    <source>
        <strain evidence="3 4">HYN0051</strain>
    </source>
</reference>
<dbReference type="KEGG" id="lpv:HYN51_03460"/>
<dbReference type="SFLD" id="SFLDS00001">
    <property type="entry name" value="Enolase"/>
    <property type="match status" value="1"/>
</dbReference>
<feature type="domain" description="Mandelate racemase/muconate lactonizing enzyme C-terminal" evidence="2">
    <location>
        <begin position="149"/>
        <end position="269"/>
    </location>
</feature>
<evidence type="ECO:0000313" key="3">
    <source>
        <dbReference type="EMBL" id="AWH87699.1"/>
    </source>
</evidence>
<evidence type="ECO:0000313" key="4">
    <source>
        <dbReference type="Proteomes" id="UP000244908"/>
    </source>
</evidence>
<dbReference type="InterPro" id="IPR013342">
    <property type="entry name" value="Mandelate_racemase_C"/>
</dbReference>
<dbReference type="InterPro" id="IPR034593">
    <property type="entry name" value="DgoD-like"/>
</dbReference>
<keyword evidence="1" id="KW-0456">Lyase</keyword>
<dbReference type="Gene3D" id="3.20.20.120">
    <property type="entry name" value="Enolase-like C-terminal domain"/>
    <property type="match status" value="1"/>
</dbReference>
<dbReference type="AlphaFoldDB" id="A0A2Y9TW15"/>
<evidence type="ECO:0000259" key="2">
    <source>
        <dbReference type="SMART" id="SM00922"/>
    </source>
</evidence>
<dbReference type="RefSeq" id="WP_108899787.1">
    <property type="nucleotide sequence ID" value="NZ_CP029185.2"/>
</dbReference>
<dbReference type="OrthoDB" id="103536at2"/>
<dbReference type="CDD" id="cd03316">
    <property type="entry name" value="MR_like"/>
    <property type="match status" value="1"/>
</dbReference>
<dbReference type="InterPro" id="IPR013341">
    <property type="entry name" value="Mandelate_racemase_N_dom"/>
</dbReference>
<dbReference type="GO" id="GO:0016829">
    <property type="term" value="F:lyase activity"/>
    <property type="evidence" value="ECO:0007669"/>
    <property type="project" value="UniProtKB-KW"/>
</dbReference>
<dbReference type="SFLD" id="SFLDG00179">
    <property type="entry name" value="mandelate_racemase"/>
    <property type="match status" value="1"/>
</dbReference>
<proteinExistence type="predicted"/>
<dbReference type="SUPFAM" id="SSF51604">
    <property type="entry name" value="Enolase C-terminal domain-like"/>
    <property type="match status" value="1"/>
</dbReference>
<dbReference type="InterPro" id="IPR029065">
    <property type="entry name" value="Enolase_C-like"/>
</dbReference>
<dbReference type="EMBL" id="CP029185">
    <property type="protein sequence ID" value="AWH87699.1"/>
    <property type="molecule type" value="Genomic_DNA"/>
</dbReference>
<protein>
    <submittedName>
        <fullName evidence="3">Mandelate racemase/muconate lactonizing enzyme family protein</fullName>
    </submittedName>
</protein>
<evidence type="ECO:0000256" key="1">
    <source>
        <dbReference type="ARBA" id="ARBA00023239"/>
    </source>
</evidence>
<name>A0A2Y9TW15_9GAMM</name>
<dbReference type="PANTHER" id="PTHR48080:SF2">
    <property type="entry name" value="D-GALACTONATE DEHYDRATASE"/>
    <property type="match status" value="1"/>
</dbReference>
<dbReference type="SUPFAM" id="SSF54826">
    <property type="entry name" value="Enolase N-terminal domain-like"/>
    <property type="match status" value="1"/>
</dbReference>
<dbReference type="Gene3D" id="3.30.390.10">
    <property type="entry name" value="Enolase-like, N-terminal domain"/>
    <property type="match status" value="1"/>
</dbReference>
<dbReference type="Proteomes" id="UP000244908">
    <property type="component" value="Chromosome"/>
</dbReference>
<dbReference type="SMART" id="SM00922">
    <property type="entry name" value="MR_MLE"/>
    <property type="match status" value="1"/>
</dbReference>